<organism evidence="3 4">
    <name type="scientific">Giardia intestinalis (strain ATCC 50803 / WB clone C6)</name>
    <name type="common">Giardia lamblia</name>
    <dbReference type="NCBI Taxonomy" id="184922"/>
    <lineage>
        <taxon>Eukaryota</taxon>
        <taxon>Metamonada</taxon>
        <taxon>Diplomonadida</taxon>
        <taxon>Hexamitidae</taxon>
        <taxon>Giardiinae</taxon>
        <taxon>Giardia</taxon>
    </lineage>
</organism>
<evidence type="ECO:0000256" key="2">
    <source>
        <dbReference type="SAM" id="SignalP"/>
    </source>
</evidence>
<dbReference type="CDD" id="cd00064">
    <property type="entry name" value="FU"/>
    <property type="match status" value="1"/>
</dbReference>
<feature type="transmembrane region" description="Helical" evidence="1">
    <location>
        <begin position="423"/>
        <end position="447"/>
    </location>
</feature>
<keyword evidence="1" id="KW-0812">Transmembrane</keyword>
<dbReference type="InParanoid" id="A0A644FAS2"/>
<dbReference type="InterPro" id="IPR009030">
    <property type="entry name" value="Growth_fac_rcpt_cys_sf"/>
</dbReference>
<keyword evidence="1" id="KW-1133">Transmembrane helix</keyword>
<dbReference type="PANTHER" id="PTHR23275:SF100">
    <property type="entry name" value="EGF-LIKE DOMAIN-CONTAINING PROTEIN"/>
    <property type="match status" value="1"/>
</dbReference>
<dbReference type="Pfam" id="PF03302">
    <property type="entry name" value="VSP"/>
    <property type="match status" value="1"/>
</dbReference>
<evidence type="ECO:0000313" key="4">
    <source>
        <dbReference type="Proteomes" id="UP000001548"/>
    </source>
</evidence>
<dbReference type="Gene3D" id="2.10.220.10">
    <property type="entry name" value="Hormone Receptor, Insulin-like Growth Factor Receptor 1, Chain A, domain 2"/>
    <property type="match status" value="1"/>
</dbReference>
<dbReference type="PANTHER" id="PTHR23275">
    <property type="entry name" value="CABRIOLET.-RELATED"/>
    <property type="match status" value="1"/>
</dbReference>
<feature type="chain" id="PRO_5024820974" evidence="2">
    <location>
        <begin position="18"/>
        <end position="452"/>
    </location>
</feature>
<sequence length="452" mass="47712">MSRKFLLAIFILQLAWAVQVEDEREEAASDNVSTSGIYSFTIEDKRYCPQCNHSEDNPDSISREHVVNNTINSKEAEEEPTKCGENLYLKVDSGTTSCVAGEDCGTGSFPGTDSAGNRKCISCSDSANGGIQHCSECSLLAPTSRSVTVLITCSKCSANNLSPLGDKCLRKCPFGTYDNGDNVCARCHESCASCNNSPEPTSCTSCYPGFVLDHAGGPAGTCIPECTGRYAENCEAGQCTAVVGTSKYCSKCKTGYVPVDGICVSTATREVMGCTPGNDGTCTACTGTYFLQSGGCYQSTAYPGMRLCEQAQDGKCTKCANLQAVDKQGSCPLCETGCDLCGTSRTTACQACFPGYYHSGTKCFKCTDDSDESGVKITGAPNCVSCEPPNPGKSGPVTCYVTQQPNNDNTGWSMNSNALSPGAITGISITVILIIGGVAGFLCWWFFCHKKK</sequence>
<dbReference type="AlphaFoldDB" id="A0A644FAS2"/>
<dbReference type="InterPro" id="IPR005127">
    <property type="entry name" value="Giardia_VSP"/>
</dbReference>
<protein>
    <submittedName>
        <fullName evidence="3">High cysteine membrane protein</fullName>
    </submittedName>
</protein>
<keyword evidence="1" id="KW-0472">Membrane</keyword>
<accession>A0A644FAS2</accession>
<name>A0A644FAS2_GIAIC</name>
<evidence type="ECO:0000313" key="3">
    <source>
        <dbReference type="EMBL" id="KAE8305734.1"/>
    </source>
</evidence>
<evidence type="ECO:0000256" key="1">
    <source>
        <dbReference type="SAM" id="Phobius"/>
    </source>
</evidence>
<dbReference type="InterPro" id="IPR006212">
    <property type="entry name" value="Furin_repeat"/>
</dbReference>
<dbReference type="Proteomes" id="UP000001548">
    <property type="component" value="Unassembled WGS sequence"/>
</dbReference>
<reference evidence="3 4" key="1">
    <citation type="journal article" date="2007" name="Science">
        <title>Genomic minimalism in the early diverging intestinal parasite Giardia lamblia.</title>
        <authorList>
            <person name="Morrison H.G."/>
            <person name="McArthur A.G."/>
            <person name="Gillin F.D."/>
            <person name="Aley S.B."/>
            <person name="Adam R.D."/>
            <person name="Olsen G.J."/>
            <person name="Best A.A."/>
            <person name="Cande W.Z."/>
            <person name="Chen F."/>
            <person name="Cipriano M.J."/>
            <person name="Davids B.J."/>
            <person name="Dawson S.C."/>
            <person name="Elmendorf H.G."/>
            <person name="Hehl A.B."/>
            <person name="Holder M.E."/>
            <person name="Huse S.M."/>
            <person name="Kim U.U."/>
            <person name="Lasek-Nesselquist E."/>
            <person name="Manning G."/>
            <person name="Nigam A."/>
            <person name="Nixon J.E."/>
            <person name="Palm D."/>
            <person name="Passamaneck N.E."/>
            <person name="Prabhu A."/>
            <person name="Reich C.I."/>
            <person name="Reiner D.S."/>
            <person name="Samuelson J."/>
            <person name="Svard S.G."/>
            <person name="Sogin M.L."/>
        </authorList>
    </citation>
    <scope>NUCLEOTIDE SEQUENCE [LARGE SCALE GENOMIC DNA]</scope>
    <source>
        <strain evidence="3 4">WB C6</strain>
    </source>
</reference>
<feature type="signal peptide" evidence="2">
    <location>
        <begin position="1"/>
        <end position="17"/>
    </location>
</feature>
<proteinExistence type="predicted"/>
<dbReference type="EMBL" id="AACB03000001">
    <property type="protein sequence ID" value="KAE8305734.1"/>
    <property type="molecule type" value="Genomic_DNA"/>
</dbReference>
<dbReference type="SUPFAM" id="SSF57184">
    <property type="entry name" value="Growth factor receptor domain"/>
    <property type="match status" value="3"/>
</dbReference>
<dbReference type="InterPro" id="IPR052798">
    <property type="entry name" value="Giardia_VSA"/>
</dbReference>
<gene>
    <name evidence="3" type="ORF">GL50803_00115158</name>
</gene>
<comment type="caution">
    <text evidence="3">The sequence shown here is derived from an EMBL/GenBank/DDBJ whole genome shotgun (WGS) entry which is preliminary data.</text>
</comment>
<keyword evidence="4" id="KW-1185">Reference proteome</keyword>
<keyword evidence="2" id="KW-0732">Signal</keyword>
<dbReference type="SMART" id="SM00261">
    <property type="entry name" value="FU"/>
    <property type="match status" value="3"/>
</dbReference>